<dbReference type="InterPro" id="IPR035976">
    <property type="entry name" value="Sushi/SCR/CCP_sf"/>
</dbReference>
<feature type="transmembrane region" description="Helical" evidence="6">
    <location>
        <begin position="64"/>
        <end position="86"/>
    </location>
</feature>
<dbReference type="PANTHER" id="PTHR45656">
    <property type="entry name" value="PROTEIN CBR-CLEC-78"/>
    <property type="match status" value="1"/>
</dbReference>
<organism evidence="8 9">
    <name type="scientific">Geodia barretti</name>
    <name type="common">Barrett's horny sponge</name>
    <dbReference type="NCBI Taxonomy" id="519541"/>
    <lineage>
        <taxon>Eukaryota</taxon>
        <taxon>Metazoa</taxon>
        <taxon>Porifera</taxon>
        <taxon>Demospongiae</taxon>
        <taxon>Heteroscleromorpha</taxon>
        <taxon>Tetractinellida</taxon>
        <taxon>Astrophorina</taxon>
        <taxon>Geodiidae</taxon>
        <taxon>Geodia</taxon>
    </lineage>
</organism>
<reference evidence="8" key="1">
    <citation type="submission" date="2023-03" db="EMBL/GenBank/DDBJ databases">
        <authorList>
            <person name="Steffen K."/>
            <person name="Cardenas P."/>
        </authorList>
    </citation>
    <scope>NUCLEOTIDE SEQUENCE</scope>
</reference>
<dbReference type="Gene3D" id="2.10.70.10">
    <property type="entry name" value="Complement Module, domain 1"/>
    <property type="match status" value="2"/>
</dbReference>
<keyword evidence="6" id="KW-0472">Membrane</keyword>
<dbReference type="SUPFAM" id="SSF57535">
    <property type="entry name" value="Complement control module/SCR domain"/>
    <property type="match status" value="2"/>
</dbReference>
<evidence type="ECO:0000256" key="3">
    <source>
        <dbReference type="ARBA" id="ARBA00023157"/>
    </source>
</evidence>
<feature type="compositionally biased region" description="Polar residues" evidence="5">
    <location>
        <begin position="207"/>
        <end position="228"/>
    </location>
</feature>
<evidence type="ECO:0000256" key="1">
    <source>
        <dbReference type="ARBA" id="ARBA00022729"/>
    </source>
</evidence>
<dbReference type="EMBL" id="CASHTH010003855">
    <property type="protein sequence ID" value="CAI8050333.1"/>
    <property type="molecule type" value="Genomic_DNA"/>
</dbReference>
<dbReference type="PANTHER" id="PTHR45656:SF4">
    <property type="entry name" value="PROTEIN CBR-CLEC-78"/>
    <property type="match status" value="1"/>
</dbReference>
<dbReference type="InterPro" id="IPR051277">
    <property type="entry name" value="SEZ6_CSMD_C4BPB_Regulators"/>
</dbReference>
<evidence type="ECO:0000256" key="5">
    <source>
        <dbReference type="SAM" id="MobiDB-lite"/>
    </source>
</evidence>
<feature type="transmembrane region" description="Helical" evidence="6">
    <location>
        <begin position="232"/>
        <end position="258"/>
    </location>
</feature>
<dbReference type="AlphaFoldDB" id="A0AA35X9E6"/>
<proteinExistence type="predicted"/>
<keyword evidence="2" id="KW-0677">Repeat</keyword>
<evidence type="ECO:0000256" key="2">
    <source>
        <dbReference type="ARBA" id="ARBA00022737"/>
    </source>
</evidence>
<feature type="compositionally biased region" description="Acidic residues" evidence="5">
    <location>
        <begin position="284"/>
        <end position="293"/>
    </location>
</feature>
<dbReference type="InterPro" id="IPR000436">
    <property type="entry name" value="Sushi_SCR_CCP_dom"/>
</dbReference>
<keyword evidence="3 4" id="KW-1015">Disulfide bond</keyword>
<feature type="compositionally biased region" description="Acidic residues" evidence="5">
    <location>
        <begin position="300"/>
        <end position="309"/>
    </location>
</feature>
<feature type="domain" description="Sushi" evidence="7">
    <location>
        <begin position="154"/>
        <end position="217"/>
    </location>
</feature>
<keyword evidence="9" id="KW-1185">Reference proteome</keyword>
<accession>A0AA35X9E6</accession>
<evidence type="ECO:0000256" key="4">
    <source>
        <dbReference type="PROSITE-ProRule" id="PRU00302"/>
    </source>
</evidence>
<dbReference type="Pfam" id="PF00084">
    <property type="entry name" value="Sushi"/>
    <property type="match status" value="2"/>
</dbReference>
<sequence>MSQYRCLERISAILQSSYESNFRSMLGRGQQANPGCSSDTILFLLFFLWGLVQGAKSIFRPLCPLSLSFFASLLLFYSSLFPSLLLSSLPSLTNPPSLSPANCPRLALSDHVLVTSQESSVNTVVSFSCEQGYTLNGERALACLSTSAWNASAPSCTKPTICPKLTLSSHVKASSGNNSVHAVVMFSCEDGYTLDGDKQITCREDGTWSSNPPSCSSGGTSQSQKNDNSSDVGAIVGGVVGGILIILLMVVATAIIFWKMSSRYSKTGYSNVRMRRADDRIELFADEDGDADEPLYSTEPTEDDAPLDL</sequence>
<comment type="caution">
    <text evidence="4">Lacks conserved residue(s) required for the propagation of feature annotation.</text>
</comment>
<feature type="region of interest" description="Disordered" evidence="5">
    <location>
        <begin position="284"/>
        <end position="309"/>
    </location>
</feature>
<dbReference type="Proteomes" id="UP001174909">
    <property type="component" value="Unassembled WGS sequence"/>
</dbReference>
<dbReference type="CDD" id="cd00033">
    <property type="entry name" value="CCP"/>
    <property type="match status" value="2"/>
</dbReference>
<evidence type="ECO:0000313" key="8">
    <source>
        <dbReference type="EMBL" id="CAI8050333.1"/>
    </source>
</evidence>
<dbReference type="PROSITE" id="PS50923">
    <property type="entry name" value="SUSHI"/>
    <property type="match status" value="1"/>
</dbReference>
<dbReference type="SMART" id="SM00032">
    <property type="entry name" value="CCP"/>
    <property type="match status" value="2"/>
</dbReference>
<feature type="disulfide bond" evidence="4">
    <location>
        <begin position="188"/>
        <end position="215"/>
    </location>
</feature>
<keyword evidence="4" id="KW-0768">Sushi</keyword>
<keyword evidence="1" id="KW-0732">Signal</keyword>
<keyword evidence="6" id="KW-1133">Transmembrane helix</keyword>
<gene>
    <name evidence="8" type="ORF">GBAR_LOCUS27648</name>
</gene>
<comment type="caution">
    <text evidence="8">The sequence shown here is derived from an EMBL/GenBank/DDBJ whole genome shotgun (WGS) entry which is preliminary data.</text>
</comment>
<protein>
    <submittedName>
        <fullName evidence="8">Sushi, von Willebrand factor type A, EGF and pentraxin domain-containing protein 1</fullName>
    </submittedName>
</protein>
<name>A0AA35X9E6_GEOBA</name>
<evidence type="ECO:0000259" key="7">
    <source>
        <dbReference type="PROSITE" id="PS50923"/>
    </source>
</evidence>
<keyword evidence="6" id="KW-0812">Transmembrane</keyword>
<evidence type="ECO:0000256" key="6">
    <source>
        <dbReference type="SAM" id="Phobius"/>
    </source>
</evidence>
<evidence type="ECO:0000313" key="9">
    <source>
        <dbReference type="Proteomes" id="UP001174909"/>
    </source>
</evidence>
<feature type="region of interest" description="Disordered" evidence="5">
    <location>
        <begin position="205"/>
        <end position="228"/>
    </location>
</feature>